<feature type="region of interest" description="Disordered" evidence="1">
    <location>
        <begin position="1"/>
        <end position="20"/>
    </location>
</feature>
<feature type="non-terminal residue" evidence="2">
    <location>
        <position position="20"/>
    </location>
</feature>
<dbReference type="EMBL" id="LAZR01045292">
    <property type="protein sequence ID" value="KKK99226.1"/>
    <property type="molecule type" value="Genomic_DNA"/>
</dbReference>
<comment type="caution">
    <text evidence="2">The sequence shown here is derived from an EMBL/GenBank/DDBJ whole genome shotgun (WGS) entry which is preliminary data.</text>
</comment>
<reference evidence="2" key="1">
    <citation type="journal article" date="2015" name="Nature">
        <title>Complex archaea that bridge the gap between prokaryotes and eukaryotes.</title>
        <authorList>
            <person name="Spang A."/>
            <person name="Saw J.H."/>
            <person name="Jorgensen S.L."/>
            <person name="Zaremba-Niedzwiedzka K."/>
            <person name="Martijn J."/>
            <person name="Lind A.E."/>
            <person name="van Eijk R."/>
            <person name="Schleper C."/>
            <person name="Guy L."/>
            <person name="Ettema T.J."/>
        </authorList>
    </citation>
    <scope>NUCLEOTIDE SEQUENCE</scope>
</reference>
<evidence type="ECO:0000313" key="2">
    <source>
        <dbReference type="EMBL" id="KKK99226.1"/>
    </source>
</evidence>
<organism evidence="2">
    <name type="scientific">marine sediment metagenome</name>
    <dbReference type="NCBI Taxonomy" id="412755"/>
    <lineage>
        <taxon>unclassified sequences</taxon>
        <taxon>metagenomes</taxon>
        <taxon>ecological metagenomes</taxon>
    </lineage>
</organism>
<sequence>MPGIAEKLDSQMGTLVEVRQ</sequence>
<gene>
    <name evidence="2" type="ORF">LCGC14_2634850</name>
</gene>
<name>A0A0F9CRJ0_9ZZZZ</name>
<dbReference type="AlphaFoldDB" id="A0A0F9CRJ0"/>
<protein>
    <submittedName>
        <fullName evidence="2">Uncharacterized protein</fullName>
    </submittedName>
</protein>
<evidence type="ECO:0000256" key="1">
    <source>
        <dbReference type="SAM" id="MobiDB-lite"/>
    </source>
</evidence>
<accession>A0A0F9CRJ0</accession>
<proteinExistence type="predicted"/>